<protein>
    <submittedName>
        <fullName evidence="1">Uncharacterized protein</fullName>
    </submittedName>
</protein>
<evidence type="ECO:0000313" key="1">
    <source>
        <dbReference type="EMBL" id="KPL60565.1"/>
    </source>
</evidence>
<evidence type="ECO:0000313" key="2">
    <source>
        <dbReference type="Proteomes" id="UP000050398"/>
    </source>
</evidence>
<dbReference type="RefSeq" id="WP_060671477.1">
    <property type="nucleotide sequence ID" value="NZ_JBCNGU010000004.1"/>
</dbReference>
<comment type="caution">
    <text evidence="1">The sequence shown here is derived from an EMBL/GenBank/DDBJ whole genome shotgun (WGS) entry which is preliminary data.</text>
</comment>
<dbReference type="OrthoDB" id="3893742at2"/>
<name>A0A0P6WVU9_9BACI</name>
<gene>
    <name evidence="1" type="ORF">AM506_05440</name>
</gene>
<sequence length="654" mass="73047">MAFELTSKLEERFLLALNELESAASFAKSMYQTDVYQEAQRLLDTDEGLGILYQSASRFEKAGVFQDGPWEKASKLQPPLVAGSLQAKGLPSIIEILSELRMLSIAEAQYVHPDVTAEMAQDFLNEVMVLNLNLLFPEATEAARIEGGEQSERATELFHFLSDKLSYQALTTTLIKEIERLTAQRPIMVKRTVSMIETAKKMLHSDLSAAERLVLEKYVSAIEGPSPLSKNIVQPGEYRKKLMEVSHEELEKEAVTFAGSMRETGLVAPQHAILLRYLCRKLPELVPAALQLNDKGKANLDENSELVFQLVKVAIFPATKQSVYGLALMLERGVLSYSPVSPGLKRLIELDIRAEVRKTLMNSCKTGDGITANSVLLAGVINVLGQPIGIGQGLNPTCQTARGISLWAQHAPGYLLELIPRAARDGDIDIMFEGTPVHSKDLSGGLAPELHQELDPVSLVLVPHLDRIYSEMMRRVSLRGEDGHRWVNPEFYGDWVQKGFSTVIDPLTGLISDYPGFVRLFYATHHPEYNDDYGLIYPNPVGIFITNVHGKLLGFHAVSILRITQDPKGEYRIYFYNPNNDGSQNWGQGIEPSVMDNGELEGECSLPFHEFVSRLYAFHYNPYEQGDAFAVENEVVDEIKVLARESWGKDYTWV</sequence>
<dbReference type="PATRIC" id="fig|218284.4.peg.2204"/>
<proteinExistence type="predicted"/>
<dbReference type="Proteomes" id="UP000050398">
    <property type="component" value="Unassembled WGS sequence"/>
</dbReference>
<organism evidence="1 2">
    <name type="scientific">Rossellomorea vietnamensis</name>
    <dbReference type="NCBI Taxonomy" id="218284"/>
    <lineage>
        <taxon>Bacteria</taxon>
        <taxon>Bacillati</taxon>
        <taxon>Bacillota</taxon>
        <taxon>Bacilli</taxon>
        <taxon>Bacillales</taxon>
        <taxon>Bacillaceae</taxon>
        <taxon>Rossellomorea</taxon>
    </lineage>
</organism>
<accession>A0A0P6WVU9</accession>
<dbReference type="eggNOG" id="ENOG502Z84R">
    <property type="taxonomic scope" value="Bacteria"/>
</dbReference>
<reference evidence="1 2" key="1">
    <citation type="submission" date="2015-08" db="EMBL/GenBank/DDBJ databases">
        <title>Draft Genome Sequence of Bacillus vietnamensis UCD-SED5.</title>
        <authorList>
            <person name="Lee R.D."/>
            <person name="Jospin G."/>
            <person name="Lang J.M."/>
            <person name="Coil D.A."/>
            <person name="Eisen J.A."/>
        </authorList>
    </citation>
    <scope>NUCLEOTIDE SEQUENCE [LARGE SCALE GENOMIC DNA]</scope>
    <source>
        <strain evidence="1 2">UCD-SED5</strain>
    </source>
</reference>
<dbReference type="AlphaFoldDB" id="A0A0P6WVU9"/>
<dbReference type="EMBL" id="LIXZ01000003">
    <property type="protein sequence ID" value="KPL60565.1"/>
    <property type="molecule type" value="Genomic_DNA"/>
</dbReference>